<dbReference type="EMBL" id="CVTF01000102">
    <property type="protein sequence ID" value="CRY99904.1"/>
    <property type="molecule type" value="Genomic_DNA"/>
</dbReference>
<dbReference type="Proteomes" id="UP000182715">
    <property type="component" value="Unassembled WGS sequence"/>
</dbReference>
<accession>A0A0H5QD67</accession>
<organism evidence="1 2">
    <name type="scientific">Neisseria meningitidis serogroup B</name>
    <dbReference type="NCBI Taxonomy" id="491"/>
    <lineage>
        <taxon>Bacteria</taxon>
        <taxon>Pseudomonadati</taxon>
        <taxon>Pseudomonadota</taxon>
        <taxon>Betaproteobacteria</taxon>
        <taxon>Neisseriales</taxon>
        <taxon>Neisseriaceae</taxon>
        <taxon>Neisseria</taxon>
    </lineage>
</organism>
<evidence type="ECO:0000313" key="2">
    <source>
        <dbReference type="Proteomes" id="UP000182715"/>
    </source>
</evidence>
<dbReference type="OMA" id="NPEWTEQ"/>
<reference evidence="1 2" key="1">
    <citation type="submission" date="2014-11" db="EMBL/GenBank/DDBJ databases">
        <authorList>
            <person name="Diene M.Seydina."/>
        </authorList>
    </citation>
    <scope>NUCLEOTIDE SEQUENCE [LARGE SCALE GENOMIC DNA]</scope>
    <source>
        <strain evidence="1 2">Neisseria meningitidis CHUV</strain>
    </source>
</reference>
<proteinExistence type="predicted"/>
<protein>
    <submittedName>
        <fullName evidence="1">Uncharacterized protein</fullName>
    </submittedName>
</protein>
<dbReference type="InterPro" id="IPR025528">
    <property type="entry name" value="BrnA_antitoxin"/>
</dbReference>
<dbReference type="Pfam" id="PF14384">
    <property type="entry name" value="BrnA_antitoxin"/>
    <property type="match status" value="1"/>
</dbReference>
<dbReference type="AlphaFoldDB" id="A0A0H5QD67"/>
<name>A0A0H5QD67_NEIMI</name>
<sequence length="100" mass="11289">MQRQSLTNADGEVRELAAEDFALARPIAEALPEDLAQVLFSHQKQLEEKGVMQKRNTGKTPKQLVTIRLSADVVEKFRAGGKGWQTRINEVLRQYVAQLK</sequence>
<evidence type="ECO:0000313" key="1">
    <source>
        <dbReference type="EMBL" id="CRY99904.1"/>
    </source>
</evidence>